<gene>
    <name evidence="1" type="ORF">EFQ99_32230</name>
</gene>
<dbReference type="AlphaFoldDB" id="A0A3S0QQZ7"/>
<reference evidence="2" key="1">
    <citation type="submission" date="2018-11" db="EMBL/GenBank/DDBJ databases">
        <title>Rhizobium chutanense sp. nov., isolated from root nodules of Phaseolus vulgaris in China.</title>
        <authorList>
            <person name="Huo Y."/>
        </authorList>
    </citation>
    <scope>NUCLEOTIDE SEQUENCE [LARGE SCALE GENOMIC DNA]</scope>
    <source>
        <strain evidence="2">CCBAU 65647</strain>
    </source>
</reference>
<dbReference type="EMBL" id="RJTH01000022">
    <property type="protein sequence ID" value="RUM18889.1"/>
    <property type="molecule type" value="Genomic_DNA"/>
</dbReference>
<dbReference type="Proteomes" id="UP000278823">
    <property type="component" value="Unassembled WGS sequence"/>
</dbReference>
<protein>
    <submittedName>
        <fullName evidence="1">Uncharacterized protein</fullName>
    </submittedName>
</protein>
<organism evidence="1 2">
    <name type="scientific">Rhizobium vallis</name>
    <dbReference type="NCBI Taxonomy" id="634290"/>
    <lineage>
        <taxon>Bacteria</taxon>
        <taxon>Pseudomonadati</taxon>
        <taxon>Pseudomonadota</taxon>
        <taxon>Alphaproteobacteria</taxon>
        <taxon>Hyphomicrobiales</taxon>
        <taxon>Rhizobiaceae</taxon>
        <taxon>Rhizobium/Agrobacterium group</taxon>
        <taxon>Rhizobium</taxon>
    </lineage>
</organism>
<sequence length="74" mass="8654">MAGRPALQGSKRHLSRRLDFPHLLRILCHKWQYIPSLGLALSGEERWAADAPKKHRPLTAREVWKDVFKEAQHF</sequence>
<proteinExistence type="predicted"/>
<keyword evidence="2" id="KW-1185">Reference proteome</keyword>
<comment type="caution">
    <text evidence="1">The sequence shown here is derived from an EMBL/GenBank/DDBJ whole genome shotgun (WGS) entry which is preliminary data.</text>
</comment>
<accession>A0A3S0QQZ7</accession>
<evidence type="ECO:0000313" key="1">
    <source>
        <dbReference type="EMBL" id="RUM18889.1"/>
    </source>
</evidence>
<name>A0A3S0QQZ7_9HYPH</name>
<evidence type="ECO:0000313" key="2">
    <source>
        <dbReference type="Proteomes" id="UP000278823"/>
    </source>
</evidence>